<proteinExistence type="predicted"/>
<dbReference type="SUPFAM" id="SSF82895">
    <property type="entry name" value="TSP-1 type 1 repeat"/>
    <property type="match status" value="3"/>
</dbReference>
<evidence type="ECO:0000256" key="3">
    <source>
        <dbReference type="ARBA" id="ARBA00023157"/>
    </source>
</evidence>
<evidence type="ECO:0000259" key="6">
    <source>
        <dbReference type="PROSITE" id="PS50287"/>
    </source>
</evidence>
<evidence type="ECO:0000259" key="7">
    <source>
        <dbReference type="PROSITE" id="PS51670"/>
    </source>
</evidence>
<evidence type="ECO:0000313" key="8">
    <source>
        <dbReference type="EMBL" id="KAH3823255.1"/>
    </source>
</evidence>
<dbReference type="InterPro" id="IPR036772">
    <property type="entry name" value="SRCR-like_dom_sf"/>
</dbReference>
<reference evidence="8" key="2">
    <citation type="submission" date="2020-11" db="EMBL/GenBank/DDBJ databases">
        <authorList>
            <person name="McCartney M.A."/>
            <person name="Auch B."/>
            <person name="Kono T."/>
            <person name="Mallez S."/>
            <person name="Becker A."/>
            <person name="Gohl D.M."/>
            <person name="Silverstein K.A.T."/>
            <person name="Koren S."/>
            <person name="Bechman K.B."/>
            <person name="Herman A."/>
            <person name="Abrahante J.E."/>
            <person name="Garbe J."/>
        </authorList>
    </citation>
    <scope>NUCLEOTIDE SEQUENCE</scope>
    <source>
        <strain evidence="8">Duluth1</strain>
        <tissue evidence="8">Whole animal</tissue>
    </source>
</reference>
<keyword evidence="3 4" id="KW-1015">Disulfide bond</keyword>
<evidence type="ECO:0000256" key="4">
    <source>
        <dbReference type="PROSITE-ProRule" id="PRU00196"/>
    </source>
</evidence>
<comment type="caution">
    <text evidence="4">Lacks conserved residue(s) required for the propagation of feature annotation.</text>
</comment>
<feature type="disulfide bond" evidence="4">
    <location>
        <begin position="395"/>
        <end position="405"/>
    </location>
</feature>
<dbReference type="SMART" id="SM00202">
    <property type="entry name" value="SR"/>
    <property type="match status" value="1"/>
</dbReference>
<dbReference type="OrthoDB" id="446173at2759"/>
<evidence type="ECO:0000256" key="5">
    <source>
        <dbReference type="SAM" id="SignalP"/>
    </source>
</evidence>
<keyword evidence="9" id="KW-1185">Reference proteome</keyword>
<dbReference type="InterPro" id="IPR003582">
    <property type="entry name" value="ShKT_dom"/>
</dbReference>
<protein>
    <submittedName>
        <fullName evidence="8">Uncharacterized protein</fullName>
    </submittedName>
</protein>
<dbReference type="InterPro" id="IPR000884">
    <property type="entry name" value="TSP1_rpt"/>
</dbReference>
<dbReference type="FunFam" id="2.20.100.10:FF:000001">
    <property type="entry name" value="semaphorin-5A isoform X1"/>
    <property type="match status" value="2"/>
</dbReference>
<dbReference type="Pfam" id="PF00090">
    <property type="entry name" value="TSP_1"/>
    <property type="match status" value="3"/>
</dbReference>
<feature type="domain" description="SRCR" evidence="6">
    <location>
        <begin position="335"/>
        <end position="425"/>
    </location>
</feature>
<dbReference type="SMART" id="SM00209">
    <property type="entry name" value="TSP1"/>
    <property type="match status" value="3"/>
</dbReference>
<dbReference type="GO" id="GO:0016020">
    <property type="term" value="C:membrane"/>
    <property type="evidence" value="ECO:0007669"/>
    <property type="project" value="InterPro"/>
</dbReference>
<dbReference type="PROSITE" id="PS50092">
    <property type="entry name" value="TSP1"/>
    <property type="match status" value="3"/>
</dbReference>
<dbReference type="InterPro" id="IPR036383">
    <property type="entry name" value="TSP1_rpt_sf"/>
</dbReference>
<dbReference type="SUPFAM" id="SSF56487">
    <property type="entry name" value="SRCR-like"/>
    <property type="match status" value="1"/>
</dbReference>
<gene>
    <name evidence="8" type="ORF">DPMN_125054</name>
</gene>
<dbReference type="PRINTS" id="PR00258">
    <property type="entry name" value="SPERACTRCPTR"/>
</dbReference>
<dbReference type="InterPro" id="IPR001190">
    <property type="entry name" value="SRCR"/>
</dbReference>
<dbReference type="Gene3D" id="2.20.100.10">
    <property type="entry name" value="Thrombospondin type-1 (TSP1) repeat"/>
    <property type="match status" value="3"/>
</dbReference>
<dbReference type="FunFam" id="3.10.250.10:FF:000001">
    <property type="entry name" value="Lysyl oxidase 4 isoform X1"/>
    <property type="match status" value="1"/>
</dbReference>
<dbReference type="Pfam" id="PF00530">
    <property type="entry name" value="SRCR"/>
    <property type="match status" value="1"/>
</dbReference>
<feature type="signal peptide" evidence="5">
    <location>
        <begin position="1"/>
        <end position="17"/>
    </location>
</feature>
<dbReference type="InterPro" id="IPR052065">
    <property type="entry name" value="Compl_asym_regulator"/>
</dbReference>
<dbReference type="PROSITE" id="PS50287">
    <property type="entry name" value="SRCR_2"/>
    <property type="match status" value="1"/>
</dbReference>
<comment type="caution">
    <text evidence="8">The sequence shown here is derived from an EMBL/GenBank/DDBJ whole genome shotgun (WGS) entry which is preliminary data.</text>
</comment>
<dbReference type="EMBL" id="JAIWYP010000005">
    <property type="protein sequence ID" value="KAH3823255.1"/>
    <property type="molecule type" value="Genomic_DNA"/>
</dbReference>
<dbReference type="AlphaFoldDB" id="A0A9D4GUF0"/>
<keyword evidence="2" id="KW-0677">Repeat</keyword>
<evidence type="ECO:0000256" key="1">
    <source>
        <dbReference type="ARBA" id="ARBA00022729"/>
    </source>
</evidence>
<dbReference type="PRINTS" id="PR01705">
    <property type="entry name" value="TSP1REPEAT"/>
</dbReference>
<evidence type="ECO:0000256" key="2">
    <source>
        <dbReference type="ARBA" id="ARBA00022737"/>
    </source>
</evidence>
<evidence type="ECO:0000313" key="9">
    <source>
        <dbReference type="Proteomes" id="UP000828390"/>
    </source>
</evidence>
<feature type="domain" description="ShKT" evidence="7">
    <location>
        <begin position="121"/>
        <end position="157"/>
    </location>
</feature>
<dbReference type="PROSITE" id="PS51670">
    <property type="entry name" value="SHKT"/>
    <property type="match status" value="1"/>
</dbReference>
<dbReference type="PANTHER" id="PTHR22906">
    <property type="entry name" value="PROPERDIN"/>
    <property type="match status" value="1"/>
</dbReference>
<feature type="chain" id="PRO_5039084243" evidence="5">
    <location>
        <begin position="18"/>
        <end position="425"/>
    </location>
</feature>
<keyword evidence="1 5" id="KW-0732">Signal</keyword>
<reference evidence="8" key="1">
    <citation type="journal article" date="2019" name="bioRxiv">
        <title>The Genome of the Zebra Mussel, Dreissena polymorpha: A Resource for Invasive Species Research.</title>
        <authorList>
            <person name="McCartney M.A."/>
            <person name="Auch B."/>
            <person name="Kono T."/>
            <person name="Mallez S."/>
            <person name="Zhang Y."/>
            <person name="Obille A."/>
            <person name="Becker A."/>
            <person name="Abrahante J.E."/>
            <person name="Garbe J."/>
            <person name="Badalamenti J.P."/>
            <person name="Herman A."/>
            <person name="Mangelson H."/>
            <person name="Liachko I."/>
            <person name="Sullivan S."/>
            <person name="Sone E.D."/>
            <person name="Koren S."/>
            <person name="Silverstein K.A.T."/>
            <person name="Beckman K.B."/>
            <person name="Gohl D.M."/>
        </authorList>
    </citation>
    <scope>NUCLEOTIDE SEQUENCE</scope>
    <source>
        <strain evidence="8">Duluth1</strain>
        <tissue evidence="8">Whole animal</tissue>
    </source>
</reference>
<organism evidence="8 9">
    <name type="scientific">Dreissena polymorpha</name>
    <name type="common">Zebra mussel</name>
    <name type="synonym">Mytilus polymorpha</name>
    <dbReference type="NCBI Taxonomy" id="45954"/>
    <lineage>
        <taxon>Eukaryota</taxon>
        <taxon>Metazoa</taxon>
        <taxon>Spiralia</taxon>
        <taxon>Lophotrochozoa</taxon>
        <taxon>Mollusca</taxon>
        <taxon>Bivalvia</taxon>
        <taxon>Autobranchia</taxon>
        <taxon>Heteroconchia</taxon>
        <taxon>Euheterodonta</taxon>
        <taxon>Imparidentia</taxon>
        <taxon>Neoheterodontei</taxon>
        <taxon>Myida</taxon>
        <taxon>Dreissenoidea</taxon>
        <taxon>Dreissenidae</taxon>
        <taxon>Dreissena</taxon>
    </lineage>
</organism>
<dbReference type="Gene3D" id="3.10.250.10">
    <property type="entry name" value="SRCR-like domain"/>
    <property type="match status" value="1"/>
</dbReference>
<dbReference type="PANTHER" id="PTHR22906:SF21">
    <property type="entry name" value="SEMA DOMAIN-CONTAINING PROTEIN"/>
    <property type="match status" value="1"/>
</dbReference>
<name>A0A9D4GUF0_DREPO</name>
<accession>A0A9D4GUF0</accession>
<dbReference type="Proteomes" id="UP000828390">
    <property type="component" value="Unassembled WGS sequence"/>
</dbReference>
<dbReference type="FunFam" id="2.20.100.10:FF:000007">
    <property type="entry name" value="Thrombospondin 1"/>
    <property type="match status" value="1"/>
</dbReference>
<sequence>MKAQILYLNIIVACVQTQILGCVGLECFNCSGVQDIGDCNVTTSCGANQACFHHKRVDTSRNVIDLGCQSLSMCVGAGGGTGLIGRSIEKQRKARLSDCSECCSTNRCNDNLCQHRAPHECVDDETVDCAKMSSIFNICTGNYEQAALVCPRTCNLCNYANGNWADWSSWSTCTITCGSATQMRTRTCTNPAPTTYGRNCEGQSSDYRSCVKDECPVDGNWGTWSTWGSCSATCGVGIQRRNRYCDNPPPARFGDHCFGDSVDDRICMPRGCSDGGWTTWTNWNSCTVRCGGGNRLRYRECTNPTPSPFGQPCHGPNVDVGSCNTYPCDLVRLTDGRVEIYINGKWGTVCDDSFSTNEARVVCRMLGYLSSNPVVFEHTPAGPSSMPILLDNVRCDGTELSLLDCSHNYIGDHDCHHNEDVGVSC</sequence>